<dbReference type="Proteomes" id="UP001157914">
    <property type="component" value="Unassembled WGS sequence"/>
</dbReference>
<dbReference type="InterPro" id="IPR019027">
    <property type="entry name" value="Pilus_biogenesis_CpaD-related"/>
</dbReference>
<organism evidence="1 2">
    <name type="scientific">Roseibium denhamense</name>
    <dbReference type="NCBI Taxonomy" id="76305"/>
    <lineage>
        <taxon>Bacteria</taxon>
        <taxon>Pseudomonadati</taxon>
        <taxon>Pseudomonadota</taxon>
        <taxon>Alphaproteobacteria</taxon>
        <taxon>Hyphomicrobiales</taxon>
        <taxon>Stappiaceae</taxon>
        <taxon>Roseibium</taxon>
    </lineage>
</organism>
<dbReference type="NCBIfam" id="TIGR02522">
    <property type="entry name" value="pilus_cpaD"/>
    <property type="match status" value="1"/>
</dbReference>
<name>A0ABY1P098_9HYPH</name>
<protein>
    <submittedName>
        <fullName evidence="1">Pilus assembly protein CpaD</fullName>
    </submittedName>
</protein>
<dbReference type="PROSITE" id="PS51257">
    <property type="entry name" value="PROKAR_LIPOPROTEIN"/>
    <property type="match status" value="1"/>
</dbReference>
<dbReference type="EMBL" id="FXTT01000003">
    <property type="protein sequence ID" value="SMP23005.1"/>
    <property type="molecule type" value="Genomic_DNA"/>
</dbReference>
<evidence type="ECO:0000313" key="1">
    <source>
        <dbReference type="EMBL" id="SMP23005.1"/>
    </source>
</evidence>
<dbReference type="InterPro" id="IPR013361">
    <property type="entry name" value="Pilus_CpaD"/>
</dbReference>
<comment type="caution">
    <text evidence="1">The sequence shown here is derived from an EMBL/GenBank/DDBJ whole genome shotgun (WGS) entry which is preliminary data.</text>
</comment>
<gene>
    <name evidence="1" type="ORF">SAMN06265374_2236</name>
</gene>
<evidence type="ECO:0000313" key="2">
    <source>
        <dbReference type="Proteomes" id="UP001157914"/>
    </source>
</evidence>
<accession>A0ABY1P098</accession>
<dbReference type="Pfam" id="PF09476">
    <property type="entry name" value="Pilus_CpaD"/>
    <property type="match status" value="1"/>
</dbReference>
<reference evidence="1 2" key="1">
    <citation type="submission" date="2017-05" db="EMBL/GenBank/DDBJ databases">
        <authorList>
            <person name="Varghese N."/>
            <person name="Submissions S."/>
        </authorList>
    </citation>
    <scope>NUCLEOTIDE SEQUENCE [LARGE SCALE GENOMIC DNA]</scope>
    <source>
        <strain evidence="1 2">DSM 15949</strain>
    </source>
</reference>
<keyword evidence="2" id="KW-1185">Reference proteome</keyword>
<dbReference type="RefSeq" id="WP_155190064.1">
    <property type="nucleotide sequence ID" value="NZ_BAAAEA010000002.1"/>
</dbReference>
<sequence>MQKLKTIRSATGLHAGALCLAVLLGGCQNNSQTPDQMLASHDYRYQHPIVLTEAPKTLDLPIGRNTRQLVGPIEDTVTQFAMESRTQGNGKVEVLIPSGAANESAVHSVSKDIRTALQRGGLSRSQISTRTYPVSDAGADAPIRLSYIAMQATAGKCGNWPKNITGGIGENNNYYNFGCASQANLAAIVENPSDLITPRASTPADRQRRATVFENYRAGQITAGEYEEGVGAEVADVAQ</sequence>
<proteinExistence type="predicted"/>